<evidence type="ECO:0000256" key="7">
    <source>
        <dbReference type="ARBA" id="ARBA00023136"/>
    </source>
</evidence>
<organism evidence="11 12">
    <name type="scientific">Anaeromicropila herbilytica</name>
    <dbReference type="NCBI Taxonomy" id="2785025"/>
    <lineage>
        <taxon>Bacteria</taxon>
        <taxon>Bacillati</taxon>
        <taxon>Bacillota</taxon>
        <taxon>Clostridia</taxon>
        <taxon>Lachnospirales</taxon>
        <taxon>Lachnospiraceae</taxon>
        <taxon>Anaeromicropila</taxon>
    </lineage>
</organism>
<dbReference type="Proteomes" id="UP000595897">
    <property type="component" value="Chromosome"/>
</dbReference>
<evidence type="ECO:0000313" key="12">
    <source>
        <dbReference type="Proteomes" id="UP000595897"/>
    </source>
</evidence>
<dbReference type="KEGG" id="ahb:bsdtb5_24250"/>
<dbReference type="PROSITE" id="PS51105">
    <property type="entry name" value="PTS_EIIC_TYPE_3"/>
    <property type="match status" value="1"/>
</dbReference>
<evidence type="ECO:0000256" key="3">
    <source>
        <dbReference type="ARBA" id="ARBA00022475"/>
    </source>
</evidence>
<evidence type="ECO:0000259" key="10">
    <source>
        <dbReference type="PROSITE" id="PS51105"/>
    </source>
</evidence>
<dbReference type="PIRSF" id="PIRSF006351">
    <property type="entry name" value="PTS_EIIC-Cellobiose"/>
    <property type="match status" value="1"/>
</dbReference>
<name>A0A7R7EM61_9FIRM</name>
<gene>
    <name evidence="11" type="primary">celB</name>
    <name evidence="11" type="ORF">bsdtb5_24250</name>
</gene>
<feature type="transmembrane region" description="Helical" evidence="9">
    <location>
        <begin position="376"/>
        <end position="404"/>
    </location>
</feature>
<dbReference type="InterPro" id="IPR051088">
    <property type="entry name" value="PTS_Sugar-EIIC/EIIB"/>
</dbReference>
<evidence type="ECO:0000256" key="8">
    <source>
        <dbReference type="PIRNR" id="PIRNR006351"/>
    </source>
</evidence>
<dbReference type="PANTHER" id="PTHR33989">
    <property type="match status" value="1"/>
</dbReference>
<keyword evidence="3 8" id="KW-1003">Cell membrane</keyword>
<sequence>MIEKLQMRLGKFASAMSANIYVNAIKEAMLAYVPFTFIASIFLILACFPSEGFNKFVSSVLHTDAAVWQGKLLYVYFASIAIGGLLVVITMSYSISEKMKLNQIQVVITALVSFLVLVPLGATKEGAPALALSAISAQSMFCAILVAIFTAVIYRFIDSKGIKIKMPASVPPAVSAPFEALIPSFLVICVFWVLRMGFDAFKTDAVGLINKVLGMPLTLVGGSVIGIMFIMAFQQLLWFFGLHGSSIVTGVMLPVWQVLEDKNKAASMAGLMPEHIISNSFYSHFASIGIQGAVIAAIIVARSKQYREVAKISTAPLIFNVGEPALFGFPMMLNFTLAIPLIFTSSIVALVSYIAFALKLVPIATGLVQLPWTTPIVLSGFLVTGSWKGAALQIVCIVISTLIWMPFMKKADRRTLAIENGQE</sequence>
<feature type="domain" description="PTS EIIC type-3" evidence="10">
    <location>
        <begin position="5"/>
        <end position="407"/>
    </location>
</feature>
<feature type="transmembrane region" description="Helical" evidence="9">
    <location>
        <begin position="29"/>
        <end position="53"/>
    </location>
</feature>
<dbReference type="InterPro" id="IPR004501">
    <property type="entry name" value="PTS_EIIC_3"/>
</dbReference>
<feature type="transmembrane region" description="Helical" evidence="9">
    <location>
        <begin position="240"/>
        <end position="259"/>
    </location>
</feature>
<dbReference type="GO" id="GO:1901264">
    <property type="term" value="P:carbohydrate derivative transport"/>
    <property type="evidence" value="ECO:0007669"/>
    <property type="project" value="TreeGrafter"/>
</dbReference>
<dbReference type="GO" id="GO:0009401">
    <property type="term" value="P:phosphoenolpyruvate-dependent sugar phosphotransferase system"/>
    <property type="evidence" value="ECO:0007669"/>
    <property type="project" value="InterPro"/>
</dbReference>
<feature type="transmembrane region" description="Helical" evidence="9">
    <location>
        <begin position="106"/>
        <end position="123"/>
    </location>
</feature>
<keyword evidence="7 8" id="KW-0472">Membrane</keyword>
<keyword evidence="6 9" id="KW-1133">Transmembrane helix</keyword>
<feature type="transmembrane region" description="Helical" evidence="9">
    <location>
        <begin position="129"/>
        <end position="154"/>
    </location>
</feature>
<feature type="transmembrane region" description="Helical" evidence="9">
    <location>
        <begin position="73"/>
        <end position="94"/>
    </location>
</feature>
<keyword evidence="5 9" id="KW-0812">Transmembrane</keyword>
<dbReference type="Pfam" id="PF02378">
    <property type="entry name" value="PTS_EIIC"/>
    <property type="match status" value="1"/>
</dbReference>
<dbReference type="NCBIfam" id="TIGR00410">
    <property type="entry name" value="lacE"/>
    <property type="match status" value="1"/>
</dbReference>
<dbReference type="AlphaFoldDB" id="A0A7R7EM61"/>
<evidence type="ECO:0000256" key="6">
    <source>
        <dbReference type="ARBA" id="ARBA00022989"/>
    </source>
</evidence>
<dbReference type="GO" id="GO:0008982">
    <property type="term" value="F:protein-N(PI)-phosphohistidine-sugar phosphotransferase activity"/>
    <property type="evidence" value="ECO:0007669"/>
    <property type="project" value="UniProtKB-UniRule"/>
</dbReference>
<accession>A0A7R7EM61</accession>
<feature type="transmembrane region" description="Helical" evidence="9">
    <location>
        <begin position="174"/>
        <end position="194"/>
    </location>
</feature>
<evidence type="ECO:0000256" key="4">
    <source>
        <dbReference type="ARBA" id="ARBA00022597"/>
    </source>
</evidence>
<evidence type="ECO:0000256" key="9">
    <source>
        <dbReference type="SAM" id="Phobius"/>
    </source>
</evidence>
<dbReference type="RefSeq" id="WP_271712275.1">
    <property type="nucleotide sequence ID" value="NZ_AP024169.1"/>
</dbReference>
<evidence type="ECO:0000256" key="5">
    <source>
        <dbReference type="ARBA" id="ARBA00022692"/>
    </source>
</evidence>
<reference evidence="11 12" key="1">
    <citation type="submission" date="2020-11" db="EMBL/GenBank/DDBJ databases">
        <title>Draft genome sequencing of a Lachnospiraceae strain isolated from anoxic soil subjected to BSD treatment.</title>
        <authorList>
            <person name="Uek A."/>
            <person name="Tonouchi A."/>
        </authorList>
    </citation>
    <scope>NUCLEOTIDE SEQUENCE [LARGE SCALE GENOMIC DNA]</scope>
    <source>
        <strain evidence="11 12">TB5</strain>
    </source>
</reference>
<dbReference type="GO" id="GO:0005886">
    <property type="term" value="C:plasma membrane"/>
    <property type="evidence" value="ECO:0007669"/>
    <property type="project" value="UniProtKB-SubCell"/>
</dbReference>
<comment type="function">
    <text evidence="8">The phosphoenolpyruvate-dependent sugar phosphotransferase system (PTS), a major carbohydrate active -transport system, catalyzes the phosphorylation of incoming sugar substrates concomitant with their translocation across the cell membrane.</text>
</comment>
<evidence type="ECO:0000256" key="2">
    <source>
        <dbReference type="ARBA" id="ARBA00022448"/>
    </source>
</evidence>
<evidence type="ECO:0000313" key="11">
    <source>
        <dbReference type="EMBL" id="BCN31130.1"/>
    </source>
</evidence>
<feature type="transmembrane region" description="Helical" evidence="9">
    <location>
        <begin position="281"/>
        <end position="301"/>
    </location>
</feature>
<dbReference type="PANTHER" id="PTHR33989:SF4">
    <property type="entry name" value="PTS SYSTEM N,N'-DIACETYLCHITOBIOSE-SPECIFIC EIIC COMPONENT"/>
    <property type="match status" value="1"/>
</dbReference>
<feature type="transmembrane region" description="Helical" evidence="9">
    <location>
        <begin position="335"/>
        <end position="356"/>
    </location>
</feature>
<dbReference type="InterPro" id="IPR004796">
    <property type="entry name" value="PTS_IIC_cello"/>
</dbReference>
<keyword evidence="2 8" id="KW-0813">Transport</keyword>
<dbReference type="EMBL" id="AP024169">
    <property type="protein sequence ID" value="BCN31130.1"/>
    <property type="molecule type" value="Genomic_DNA"/>
</dbReference>
<protein>
    <recommendedName>
        <fullName evidence="8">Permease IIC component</fullName>
    </recommendedName>
</protein>
<evidence type="ECO:0000256" key="1">
    <source>
        <dbReference type="ARBA" id="ARBA00004651"/>
    </source>
</evidence>
<proteinExistence type="predicted"/>
<dbReference type="InterPro" id="IPR003352">
    <property type="entry name" value="PTS_EIIC"/>
</dbReference>
<comment type="subcellular location">
    <subcellularLocation>
        <location evidence="1">Cell membrane</location>
        <topology evidence="1">Multi-pass membrane protein</topology>
    </subcellularLocation>
</comment>
<keyword evidence="4 8" id="KW-0762">Sugar transport</keyword>
<keyword evidence="12" id="KW-1185">Reference proteome</keyword>
<feature type="transmembrane region" description="Helical" evidence="9">
    <location>
        <begin position="214"/>
        <end position="233"/>
    </location>
</feature>